<dbReference type="EMBL" id="JBHSMC010000011">
    <property type="protein sequence ID" value="MFC5464848.1"/>
    <property type="molecule type" value="Genomic_DNA"/>
</dbReference>
<evidence type="ECO:0000313" key="2">
    <source>
        <dbReference type="Proteomes" id="UP001596147"/>
    </source>
</evidence>
<evidence type="ECO:0000313" key="1">
    <source>
        <dbReference type="EMBL" id="MFC5464848.1"/>
    </source>
</evidence>
<keyword evidence="2" id="KW-1185">Reference proteome</keyword>
<sequence length="320" mass="37338">MVKKLLWVFVFILLLLVGCSSKDKMETYAIDELEKQYGVELKVTNVERSSTKFPAIFSVFGEFYTLTFETQEEHPVIFTGNIHSKDFNQFHDNYVSAKHESLLQHDSDYQNLYEKLEANGFIDMKLTSAFTKNVQVNVLFKGHYHEASYNVDELMETMTRMAEKIVLNKQYETSIEFTVNAKRYMVDEMKEIPLEYSIYSYSLPANESLGSILTKQLEQFQSNQAITGELILQLDELLFDISSTLNRANTHNYYQRWYEHRIGLLVLHEYDETRLLQALEKLRDAGMNEAYVQLIFQDGNTNQCQLKELTNSESIGKCFN</sequence>
<proteinExistence type="predicted"/>
<evidence type="ECO:0008006" key="3">
    <source>
        <dbReference type="Google" id="ProtNLM"/>
    </source>
</evidence>
<organism evidence="1 2">
    <name type="scientific">Lederbergia graminis</name>
    <dbReference type="NCBI Taxonomy" id="735518"/>
    <lineage>
        <taxon>Bacteria</taxon>
        <taxon>Bacillati</taxon>
        <taxon>Bacillota</taxon>
        <taxon>Bacilli</taxon>
        <taxon>Bacillales</taxon>
        <taxon>Bacillaceae</taxon>
        <taxon>Lederbergia</taxon>
    </lineage>
</organism>
<accession>A0ABW0LG33</accession>
<comment type="caution">
    <text evidence="1">The sequence shown here is derived from an EMBL/GenBank/DDBJ whole genome shotgun (WGS) entry which is preliminary data.</text>
</comment>
<name>A0ABW0LG33_9BACI</name>
<protein>
    <recommendedName>
        <fullName evidence="3">Lipoprotein</fullName>
    </recommendedName>
</protein>
<reference evidence="2" key="1">
    <citation type="journal article" date="2019" name="Int. J. Syst. Evol. Microbiol.">
        <title>The Global Catalogue of Microorganisms (GCM) 10K type strain sequencing project: providing services to taxonomists for standard genome sequencing and annotation.</title>
        <authorList>
            <consortium name="The Broad Institute Genomics Platform"/>
            <consortium name="The Broad Institute Genome Sequencing Center for Infectious Disease"/>
            <person name="Wu L."/>
            <person name="Ma J."/>
        </authorList>
    </citation>
    <scope>NUCLEOTIDE SEQUENCE [LARGE SCALE GENOMIC DNA]</scope>
    <source>
        <strain evidence="2">CGMCC 1.12237</strain>
    </source>
</reference>
<gene>
    <name evidence="1" type="ORF">ACFPM4_08780</name>
</gene>
<dbReference type="Proteomes" id="UP001596147">
    <property type="component" value="Unassembled WGS sequence"/>
</dbReference>
<dbReference type="RefSeq" id="WP_382350304.1">
    <property type="nucleotide sequence ID" value="NZ_JBHSMC010000011.1"/>
</dbReference>
<dbReference type="PROSITE" id="PS51257">
    <property type="entry name" value="PROKAR_LIPOPROTEIN"/>
    <property type="match status" value="1"/>
</dbReference>